<proteinExistence type="predicted"/>
<feature type="domain" description="Serine hydrolase" evidence="1">
    <location>
        <begin position="29"/>
        <end position="205"/>
    </location>
</feature>
<dbReference type="AlphaFoldDB" id="A0A2Z4GHZ1"/>
<dbReference type="Gene3D" id="3.40.50.1820">
    <property type="entry name" value="alpha/beta hydrolase"/>
    <property type="match status" value="1"/>
</dbReference>
<dbReference type="OrthoDB" id="595091at2"/>
<dbReference type="RefSeq" id="WP_111373945.1">
    <property type="nucleotide sequence ID" value="NZ_CP029480.1"/>
</dbReference>
<keyword evidence="3" id="KW-1185">Reference proteome</keyword>
<reference evidence="2 3" key="1">
    <citation type="submission" date="2018-05" db="EMBL/GenBank/DDBJ databases">
        <title>Complete genome sequence of Arcticibacterium luteifluviistationis SM1504T, a cytophagaceae bacterium isolated from Arctic surface seawater.</title>
        <authorList>
            <person name="Li Y."/>
            <person name="Qin Q.-L."/>
        </authorList>
    </citation>
    <scope>NUCLEOTIDE SEQUENCE [LARGE SCALE GENOMIC DNA]</scope>
    <source>
        <strain evidence="2 3">SM1504</strain>
    </source>
</reference>
<dbReference type="EMBL" id="CP029480">
    <property type="protein sequence ID" value="AWW00579.1"/>
    <property type="molecule type" value="Genomic_DNA"/>
</dbReference>
<dbReference type="Pfam" id="PF03959">
    <property type="entry name" value="FSH1"/>
    <property type="match status" value="1"/>
</dbReference>
<gene>
    <name evidence="2" type="ORF">DJ013_21275</name>
</gene>
<accession>A0A2Z4GHZ1</accession>
<dbReference type="SUPFAM" id="SSF53474">
    <property type="entry name" value="alpha/beta-Hydrolases"/>
    <property type="match status" value="1"/>
</dbReference>
<dbReference type="KEGG" id="als:DJ013_21275"/>
<evidence type="ECO:0000313" key="2">
    <source>
        <dbReference type="EMBL" id="AWW00579.1"/>
    </source>
</evidence>
<organism evidence="2 3">
    <name type="scientific">Arcticibacterium luteifluviistationis</name>
    <dbReference type="NCBI Taxonomy" id="1784714"/>
    <lineage>
        <taxon>Bacteria</taxon>
        <taxon>Pseudomonadati</taxon>
        <taxon>Bacteroidota</taxon>
        <taxon>Cytophagia</taxon>
        <taxon>Cytophagales</taxon>
        <taxon>Leadbetterellaceae</taxon>
        <taxon>Arcticibacterium</taxon>
    </lineage>
</organism>
<sequence>MKYQNIKVERTARYILLGEVTKKTKNIWICLHGYGQLASYFGKRFKFMEDEETAIIIPEGLSRFYLNDKFERIGASWITKEMKAEEAEDYINYLNVLLLQLTSEVSLDNIKINVLGFSQGCTTACRWLNQTTFNAANLVLWAGFFGNGIEDIIKPERLTSTNSYYVYGSSDFYFINHPEMKEKMLANLIEKISPDIIEFDGDHVIHPTVLKELMAKIAKL</sequence>
<dbReference type="Proteomes" id="UP000249873">
    <property type="component" value="Chromosome"/>
</dbReference>
<name>A0A2Z4GHZ1_9BACT</name>
<evidence type="ECO:0000259" key="1">
    <source>
        <dbReference type="Pfam" id="PF03959"/>
    </source>
</evidence>
<protein>
    <submittedName>
        <fullName evidence="2">Phospholipase</fullName>
    </submittedName>
</protein>
<dbReference type="InterPro" id="IPR005645">
    <property type="entry name" value="FSH-like_dom"/>
</dbReference>
<evidence type="ECO:0000313" key="3">
    <source>
        <dbReference type="Proteomes" id="UP000249873"/>
    </source>
</evidence>
<dbReference type="InterPro" id="IPR029058">
    <property type="entry name" value="AB_hydrolase_fold"/>
</dbReference>